<dbReference type="InterPro" id="IPR020456">
    <property type="entry name" value="Acylphosphatase"/>
</dbReference>
<comment type="caution">
    <text evidence="8">The sequence shown here is derived from an EMBL/GenBank/DDBJ whole genome shotgun (WGS) entry which is preliminary data.</text>
</comment>
<dbReference type="PROSITE" id="PS00151">
    <property type="entry name" value="ACYLPHOSPHATASE_2"/>
    <property type="match status" value="1"/>
</dbReference>
<evidence type="ECO:0000313" key="9">
    <source>
        <dbReference type="Proteomes" id="UP000473278"/>
    </source>
</evidence>
<dbReference type="AlphaFoldDB" id="A0A6M1SYA3"/>
<evidence type="ECO:0000256" key="3">
    <source>
        <dbReference type="ARBA" id="ARBA00047645"/>
    </source>
</evidence>
<keyword evidence="4 5" id="KW-0378">Hydrolase</keyword>
<proteinExistence type="inferred from homology"/>
<protein>
    <recommendedName>
        <fullName evidence="2 4">Acylphosphatase</fullName>
        <ecNumber evidence="2 4">3.6.1.7</ecNumber>
    </recommendedName>
</protein>
<feature type="active site" evidence="4">
    <location>
        <position position="36"/>
    </location>
</feature>
<dbReference type="RefSeq" id="WP_165142414.1">
    <property type="nucleotide sequence ID" value="NZ_JAALLT010000003.1"/>
</dbReference>
<evidence type="ECO:0000256" key="5">
    <source>
        <dbReference type="RuleBase" id="RU000553"/>
    </source>
</evidence>
<evidence type="ECO:0000259" key="7">
    <source>
        <dbReference type="PROSITE" id="PS51160"/>
    </source>
</evidence>
<reference evidence="8 9" key="1">
    <citation type="submission" date="2020-02" db="EMBL/GenBank/DDBJ databases">
        <title>Balneolaceae bacterium YR4-1, complete genome.</title>
        <authorList>
            <person name="Li Y."/>
            <person name="Wu S."/>
        </authorList>
    </citation>
    <scope>NUCLEOTIDE SEQUENCE [LARGE SCALE GENOMIC DNA]</scope>
    <source>
        <strain evidence="8 9">YR4-1</strain>
    </source>
</reference>
<dbReference type="InterPro" id="IPR017968">
    <property type="entry name" value="Acylphosphatase_CS"/>
</dbReference>
<dbReference type="Pfam" id="PF00708">
    <property type="entry name" value="Acylphosphatase"/>
    <property type="match status" value="1"/>
</dbReference>
<organism evidence="8 9">
    <name type="scientific">Halalkalibaculum roseum</name>
    <dbReference type="NCBI Taxonomy" id="2709311"/>
    <lineage>
        <taxon>Bacteria</taxon>
        <taxon>Pseudomonadati</taxon>
        <taxon>Balneolota</taxon>
        <taxon>Balneolia</taxon>
        <taxon>Balneolales</taxon>
        <taxon>Balneolaceae</taxon>
        <taxon>Halalkalibaculum</taxon>
    </lineage>
</organism>
<evidence type="ECO:0000256" key="1">
    <source>
        <dbReference type="ARBA" id="ARBA00005614"/>
    </source>
</evidence>
<keyword evidence="9" id="KW-1185">Reference proteome</keyword>
<dbReference type="PANTHER" id="PTHR47268">
    <property type="entry name" value="ACYLPHOSPHATASE"/>
    <property type="match status" value="1"/>
</dbReference>
<evidence type="ECO:0000256" key="4">
    <source>
        <dbReference type="PROSITE-ProRule" id="PRU00520"/>
    </source>
</evidence>
<comment type="similarity">
    <text evidence="1 6">Belongs to the acylphosphatase family.</text>
</comment>
<evidence type="ECO:0000313" key="8">
    <source>
        <dbReference type="EMBL" id="NGP77258.1"/>
    </source>
</evidence>
<comment type="catalytic activity">
    <reaction evidence="3 4 5">
        <text>an acyl phosphate + H2O = a carboxylate + phosphate + H(+)</text>
        <dbReference type="Rhea" id="RHEA:14965"/>
        <dbReference type="ChEBI" id="CHEBI:15377"/>
        <dbReference type="ChEBI" id="CHEBI:15378"/>
        <dbReference type="ChEBI" id="CHEBI:29067"/>
        <dbReference type="ChEBI" id="CHEBI:43474"/>
        <dbReference type="ChEBI" id="CHEBI:59918"/>
        <dbReference type="EC" id="3.6.1.7"/>
    </reaction>
</comment>
<dbReference type="PANTHER" id="PTHR47268:SF4">
    <property type="entry name" value="ACYLPHOSPHATASE"/>
    <property type="match status" value="1"/>
</dbReference>
<dbReference type="PROSITE" id="PS51160">
    <property type="entry name" value="ACYLPHOSPHATASE_3"/>
    <property type="match status" value="1"/>
</dbReference>
<dbReference type="PROSITE" id="PS00150">
    <property type="entry name" value="ACYLPHOSPHATASE_1"/>
    <property type="match status" value="1"/>
</dbReference>
<evidence type="ECO:0000256" key="2">
    <source>
        <dbReference type="ARBA" id="ARBA00012150"/>
    </source>
</evidence>
<dbReference type="PRINTS" id="PR00112">
    <property type="entry name" value="ACYLPHPHTASE"/>
</dbReference>
<dbReference type="Proteomes" id="UP000473278">
    <property type="component" value="Unassembled WGS sequence"/>
</dbReference>
<dbReference type="EC" id="3.6.1.7" evidence="2 4"/>
<feature type="active site" evidence="4">
    <location>
        <position position="18"/>
    </location>
</feature>
<dbReference type="Gene3D" id="3.30.70.100">
    <property type="match status" value="1"/>
</dbReference>
<feature type="domain" description="Acylphosphatase-like" evidence="7">
    <location>
        <begin position="3"/>
        <end position="90"/>
    </location>
</feature>
<name>A0A6M1SYA3_9BACT</name>
<dbReference type="InterPro" id="IPR001792">
    <property type="entry name" value="Acylphosphatase-like_dom"/>
</dbReference>
<sequence length="91" mass="10173">MKRAHVFIEGRVQGVGFRHFAEINAREVGVHGWVKNLPDGRVEAVLEGPIDHLEELVDRFEQGPGASRVDNIDVEVEEATGEFDSFEVAYP</sequence>
<dbReference type="InterPro" id="IPR036046">
    <property type="entry name" value="Acylphosphatase-like_dom_sf"/>
</dbReference>
<accession>A0A6M1SYA3</accession>
<gene>
    <name evidence="8" type="ORF">G3570_11470</name>
</gene>
<dbReference type="EMBL" id="JAALLT010000003">
    <property type="protein sequence ID" value="NGP77258.1"/>
    <property type="molecule type" value="Genomic_DNA"/>
</dbReference>
<evidence type="ECO:0000256" key="6">
    <source>
        <dbReference type="RuleBase" id="RU004168"/>
    </source>
</evidence>
<dbReference type="SUPFAM" id="SSF54975">
    <property type="entry name" value="Acylphosphatase/BLUF domain-like"/>
    <property type="match status" value="1"/>
</dbReference>
<dbReference type="GO" id="GO:0003998">
    <property type="term" value="F:acylphosphatase activity"/>
    <property type="evidence" value="ECO:0007669"/>
    <property type="project" value="UniProtKB-EC"/>
</dbReference>